<evidence type="ECO:0000256" key="2">
    <source>
        <dbReference type="ARBA" id="ARBA00022723"/>
    </source>
</evidence>
<dbReference type="Pfam" id="PF04909">
    <property type="entry name" value="Amidohydro_2"/>
    <property type="match status" value="1"/>
</dbReference>
<evidence type="ECO:0000256" key="3">
    <source>
        <dbReference type="ARBA" id="ARBA00022793"/>
    </source>
</evidence>
<dbReference type="InterPro" id="IPR006680">
    <property type="entry name" value="Amidohydro-rel"/>
</dbReference>
<dbReference type="InterPro" id="IPR032466">
    <property type="entry name" value="Metal_Hydrolase"/>
</dbReference>
<evidence type="ECO:0000256" key="8">
    <source>
        <dbReference type="RuleBase" id="RU366045"/>
    </source>
</evidence>
<dbReference type="AlphaFoldDB" id="A0A8E2DQY3"/>
<dbReference type="SUPFAM" id="SSF51556">
    <property type="entry name" value="Metallo-dependent hydrolases"/>
    <property type="match status" value="1"/>
</dbReference>
<dbReference type="InterPro" id="IPR032465">
    <property type="entry name" value="ACMSD"/>
</dbReference>
<keyword evidence="10" id="KW-0378">Hydrolase</keyword>
<gene>
    <name evidence="10" type="ORF">OBBRIDRAFT_198877</name>
</gene>
<feature type="domain" description="Amidohydrolase-related" evidence="9">
    <location>
        <begin position="14"/>
        <end position="319"/>
    </location>
</feature>
<dbReference type="PANTHER" id="PTHR21240">
    <property type="entry name" value="2-AMINO-3-CARBOXYLMUCONATE-6-SEMIALDEHYDE DECARBOXYLASE"/>
    <property type="match status" value="1"/>
</dbReference>
<dbReference type="Gene3D" id="3.20.20.140">
    <property type="entry name" value="Metal-dependent hydrolases"/>
    <property type="match status" value="1"/>
</dbReference>
<keyword evidence="2" id="KW-0479">Metal-binding</keyword>
<evidence type="ECO:0000256" key="4">
    <source>
        <dbReference type="ARBA" id="ARBA00022833"/>
    </source>
</evidence>
<evidence type="ECO:0000256" key="5">
    <source>
        <dbReference type="ARBA" id="ARBA00023239"/>
    </source>
</evidence>
<name>A0A8E2DQY3_9APHY</name>
<dbReference type="EC" id="4.1.1.52" evidence="7"/>
<comment type="catalytic activity">
    <reaction evidence="6">
        <text>6-methylsalicylate + H(+) = 3-methylphenol + CO2</text>
        <dbReference type="Rhea" id="RHEA:23112"/>
        <dbReference type="ChEBI" id="CHEBI:15378"/>
        <dbReference type="ChEBI" id="CHEBI:16526"/>
        <dbReference type="ChEBI" id="CHEBI:17231"/>
        <dbReference type="ChEBI" id="CHEBI:36658"/>
        <dbReference type="EC" id="4.1.1.52"/>
    </reaction>
    <physiologicalReaction direction="left-to-right" evidence="6">
        <dbReference type="Rhea" id="RHEA:23113"/>
    </physiologicalReaction>
</comment>
<evidence type="ECO:0000313" key="10">
    <source>
        <dbReference type="EMBL" id="OCH94140.1"/>
    </source>
</evidence>
<protein>
    <recommendedName>
        <fullName evidence="7">6-methylsalicylate decarboxylase</fullName>
        <ecNumber evidence="7">4.1.1.52</ecNumber>
    </recommendedName>
</protein>
<evidence type="ECO:0000256" key="7">
    <source>
        <dbReference type="ARBA" id="ARBA00038889"/>
    </source>
</evidence>
<reference evidence="10 11" key="1">
    <citation type="submission" date="2016-07" db="EMBL/GenBank/DDBJ databases">
        <title>Draft genome of the white-rot fungus Obba rivulosa 3A-2.</title>
        <authorList>
            <consortium name="DOE Joint Genome Institute"/>
            <person name="Miettinen O."/>
            <person name="Riley R."/>
            <person name="Acob R."/>
            <person name="Barry K."/>
            <person name="Cullen D."/>
            <person name="De Vries R."/>
            <person name="Hainaut M."/>
            <person name="Hatakka A."/>
            <person name="Henrissat B."/>
            <person name="Hilden K."/>
            <person name="Kuo R."/>
            <person name="Labutti K."/>
            <person name="Lipzen A."/>
            <person name="Makela M.R."/>
            <person name="Sandor L."/>
            <person name="Spatafora J.W."/>
            <person name="Grigoriev I.V."/>
            <person name="Hibbett D.S."/>
        </authorList>
    </citation>
    <scope>NUCLEOTIDE SEQUENCE [LARGE SCALE GENOMIC DNA]</scope>
    <source>
        <strain evidence="10 11">3A-2</strain>
    </source>
</reference>
<sequence length="348" mass="38070">MSEYEEQTERPLCIDVHHHLFPGNLQKANQSARVGFRTPPENLPWSPEVSLKAMDALGIDLAILSLPPGLPAGAAGPENRSAAREYNILMSSICDRHPGRFGFFACLPIPSDSEAAVAEVAFALDELHADGVALASSYGNASEATYIADDAYDTVWHEINRRGAVVFLHGAQVPSSTPYPHPFLGIPITEVPNETFKAAAHFVVAGKRRRFPNVKVILAHMGGTLPSLAPRVAALSSYMGCSLSPEEIIQDFGSFYYDTALTAHHTTLTAIETLIAPNHLLFGSDFPAVDHRTVDWYTKNVNDFYANDPEQLAKVLWKNTSLLLPATLSRLVNFKSISDSSHYPKRYG</sequence>
<evidence type="ECO:0000259" key="9">
    <source>
        <dbReference type="Pfam" id="PF04909"/>
    </source>
</evidence>
<evidence type="ECO:0000256" key="1">
    <source>
        <dbReference type="ARBA" id="ARBA00005871"/>
    </source>
</evidence>
<dbReference type="GO" id="GO:0016787">
    <property type="term" value="F:hydrolase activity"/>
    <property type="evidence" value="ECO:0007669"/>
    <property type="project" value="UniProtKB-KW"/>
</dbReference>
<keyword evidence="11" id="KW-1185">Reference proteome</keyword>
<dbReference type="GO" id="GO:0047596">
    <property type="term" value="F:6-methylsalicylate decarboxylase activity"/>
    <property type="evidence" value="ECO:0007669"/>
    <property type="project" value="UniProtKB-EC"/>
</dbReference>
<dbReference type="OrthoDB" id="2832284at2759"/>
<comment type="similarity">
    <text evidence="1">Belongs to the metallo-dependent hydrolases superfamily. ACMSD family.</text>
</comment>
<keyword evidence="5 8" id="KW-0456">Lyase</keyword>
<dbReference type="GO" id="GO:0046872">
    <property type="term" value="F:metal ion binding"/>
    <property type="evidence" value="ECO:0007669"/>
    <property type="project" value="UniProtKB-KW"/>
</dbReference>
<dbReference type="GO" id="GO:0019748">
    <property type="term" value="P:secondary metabolic process"/>
    <property type="evidence" value="ECO:0007669"/>
    <property type="project" value="TreeGrafter"/>
</dbReference>
<evidence type="ECO:0000256" key="6">
    <source>
        <dbReference type="ARBA" id="ARBA00036832"/>
    </source>
</evidence>
<accession>A0A8E2DQY3</accession>
<dbReference type="GO" id="GO:0005829">
    <property type="term" value="C:cytosol"/>
    <property type="evidence" value="ECO:0007669"/>
    <property type="project" value="TreeGrafter"/>
</dbReference>
<dbReference type="EMBL" id="KV722347">
    <property type="protein sequence ID" value="OCH94140.1"/>
    <property type="molecule type" value="Genomic_DNA"/>
</dbReference>
<dbReference type="PANTHER" id="PTHR21240:SF29">
    <property type="entry name" value="AMIDOHYDROLASE-RELATED DOMAIN-CONTAINING PROTEIN"/>
    <property type="match status" value="1"/>
</dbReference>
<dbReference type="Proteomes" id="UP000250043">
    <property type="component" value="Unassembled WGS sequence"/>
</dbReference>
<proteinExistence type="inferred from homology"/>
<organism evidence="10 11">
    <name type="scientific">Obba rivulosa</name>
    <dbReference type="NCBI Taxonomy" id="1052685"/>
    <lineage>
        <taxon>Eukaryota</taxon>
        <taxon>Fungi</taxon>
        <taxon>Dikarya</taxon>
        <taxon>Basidiomycota</taxon>
        <taxon>Agaricomycotina</taxon>
        <taxon>Agaricomycetes</taxon>
        <taxon>Polyporales</taxon>
        <taxon>Gelatoporiaceae</taxon>
        <taxon>Obba</taxon>
    </lineage>
</organism>
<keyword evidence="4" id="KW-0862">Zinc</keyword>
<keyword evidence="3 8" id="KW-0210">Decarboxylase</keyword>
<evidence type="ECO:0000313" key="11">
    <source>
        <dbReference type="Proteomes" id="UP000250043"/>
    </source>
</evidence>